<dbReference type="AlphaFoldDB" id="A0A0E9TCH7"/>
<proteinExistence type="predicted"/>
<evidence type="ECO:0000313" key="1">
    <source>
        <dbReference type="EMBL" id="JAH50423.1"/>
    </source>
</evidence>
<protein>
    <submittedName>
        <fullName evidence="1">Uncharacterized protein</fullName>
    </submittedName>
</protein>
<sequence length="37" mass="4352">MAVETRIKSHSNLQFFFSNIFFKDKKNTVVSVNSLHH</sequence>
<accession>A0A0E9TCH7</accession>
<dbReference type="EMBL" id="GBXM01058154">
    <property type="protein sequence ID" value="JAH50423.1"/>
    <property type="molecule type" value="Transcribed_RNA"/>
</dbReference>
<organism evidence="1">
    <name type="scientific">Anguilla anguilla</name>
    <name type="common">European freshwater eel</name>
    <name type="synonym">Muraena anguilla</name>
    <dbReference type="NCBI Taxonomy" id="7936"/>
    <lineage>
        <taxon>Eukaryota</taxon>
        <taxon>Metazoa</taxon>
        <taxon>Chordata</taxon>
        <taxon>Craniata</taxon>
        <taxon>Vertebrata</taxon>
        <taxon>Euteleostomi</taxon>
        <taxon>Actinopterygii</taxon>
        <taxon>Neopterygii</taxon>
        <taxon>Teleostei</taxon>
        <taxon>Anguilliformes</taxon>
        <taxon>Anguillidae</taxon>
        <taxon>Anguilla</taxon>
    </lineage>
</organism>
<name>A0A0E9TCH7_ANGAN</name>
<reference evidence="1" key="1">
    <citation type="submission" date="2014-11" db="EMBL/GenBank/DDBJ databases">
        <authorList>
            <person name="Amaro Gonzalez C."/>
        </authorList>
    </citation>
    <scope>NUCLEOTIDE SEQUENCE</scope>
</reference>
<reference evidence="1" key="2">
    <citation type="journal article" date="2015" name="Fish Shellfish Immunol.">
        <title>Early steps in the European eel (Anguilla anguilla)-Vibrio vulnificus interaction in the gills: Role of the RtxA13 toxin.</title>
        <authorList>
            <person name="Callol A."/>
            <person name="Pajuelo D."/>
            <person name="Ebbesson L."/>
            <person name="Teles M."/>
            <person name="MacKenzie S."/>
            <person name="Amaro C."/>
        </authorList>
    </citation>
    <scope>NUCLEOTIDE SEQUENCE</scope>
</reference>